<dbReference type="Proteomes" id="UP000216913">
    <property type="component" value="Unassembled WGS sequence"/>
</dbReference>
<evidence type="ECO:0008006" key="3">
    <source>
        <dbReference type="Google" id="ProtNLM"/>
    </source>
</evidence>
<dbReference type="AlphaFoldDB" id="A0A261TQM6"/>
<name>A0A261TQM6_9BORD</name>
<dbReference type="EMBL" id="NEVP01000006">
    <property type="protein sequence ID" value="OZI51964.1"/>
    <property type="molecule type" value="Genomic_DNA"/>
</dbReference>
<proteinExistence type="predicted"/>
<protein>
    <recommendedName>
        <fullName evidence="3">DUF1488 domain-containing protein</fullName>
    </recommendedName>
</protein>
<dbReference type="RefSeq" id="WP_094799922.1">
    <property type="nucleotide sequence ID" value="NZ_NEVN01000005.1"/>
</dbReference>
<sequence>MTKFTKDTQAHVEQDNVVFRMETAGVEREFEISGDVLRRHFGAEDGSPTALLRAFEAGADELRAAGKRTQWVPADGRIELGAGDFEER</sequence>
<dbReference type="InterPro" id="IPR009962">
    <property type="entry name" value="DUF1488"/>
</dbReference>
<evidence type="ECO:0000313" key="2">
    <source>
        <dbReference type="Proteomes" id="UP000216913"/>
    </source>
</evidence>
<gene>
    <name evidence="1" type="ORF">CAL25_10675</name>
</gene>
<accession>A0A261TQM6</accession>
<comment type="caution">
    <text evidence="1">The sequence shown here is derived from an EMBL/GenBank/DDBJ whole genome shotgun (WGS) entry which is preliminary data.</text>
</comment>
<keyword evidence="2" id="KW-1185">Reference proteome</keyword>
<dbReference type="Pfam" id="PF07369">
    <property type="entry name" value="DUF1488"/>
    <property type="match status" value="1"/>
</dbReference>
<dbReference type="OrthoDB" id="8687764at2"/>
<reference evidence="1 2" key="1">
    <citation type="submission" date="2017-05" db="EMBL/GenBank/DDBJ databases">
        <title>Complete and WGS of Bordetella genogroups.</title>
        <authorList>
            <person name="Spilker T."/>
            <person name="LiPuma J."/>
        </authorList>
    </citation>
    <scope>NUCLEOTIDE SEQUENCE [LARGE SCALE GENOMIC DNA]</scope>
    <source>
        <strain evidence="1 2">AU10456</strain>
    </source>
</reference>
<organism evidence="1 2">
    <name type="scientific">Bordetella genomosp. 5</name>
    <dbReference type="NCBI Taxonomy" id="1395608"/>
    <lineage>
        <taxon>Bacteria</taxon>
        <taxon>Pseudomonadati</taxon>
        <taxon>Pseudomonadota</taxon>
        <taxon>Betaproteobacteria</taxon>
        <taxon>Burkholderiales</taxon>
        <taxon>Alcaligenaceae</taxon>
        <taxon>Bordetella</taxon>
    </lineage>
</organism>
<evidence type="ECO:0000313" key="1">
    <source>
        <dbReference type="EMBL" id="OZI51964.1"/>
    </source>
</evidence>